<sequence>MLTLQIKRLSTEIFEIYINNQLVRYLPRQKSDQLETSIHDYAAKNGVDSLLFFSLPQDEPLPLYLSPDNQAELRDILLYQQKKPIEFPDDLMLSKEKNHRVIVTYSDLSAFKFYWQDQNADFPLLWQQLSRDLIENPYVDDPQNYEVRYDHIAFHINHGTASGLRTMTLVHCFWELLKQSGCDEVQTLAKNFRSEEIHCLKLASFLLRSGRTNELSWDDDPRYSPRSAFIFTTIATELGYDPDLIKDISDCFDFDKELASTDASSAKHWHKKNLYQLLLKLAHQCDLIRCKPKLESLSTKINALLTELIIPPSQADTLTEQFLLFAALLCKNTGSPVMPELLRHQLGMDFFANPTLAVSCANQVTATLKNLDTMQQKFLPHFDCSPIMGTVIHPRTLYLSLGADNSNSKEEVALDKDPTESQKIEYHVKNSFFSLRPEDKNKTEKPGMIYPGIV</sequence>
<name>A0A0W0TU79_LEGER</name>
<dbReference type="OrthoDB" id="5630341at2"/>
<proteinExistence type="predicted"/>
<dbReference type="Pfam" id="PF12252">
    <property type="entry name" value="SidE_PDE"/>
    <property type="match status" value="1"/>
</dbReference>
<keyword evidence="3" id="KW-1185">Reference proteome</keyword>
<dbReference type="AlphaFoldDB" id="A0A0W0TU79"/>
<comment type="caution">
    <text evidence="2">The sequence shown here is derived from an EMBL/GenBank/DDBJ whole genome shotgun (WGS) entry which is preliminary data.</text>
</comment>
<feature type="domain" description="SidE PDE" evidence="1">
    <location>
        <begin position="132"/>
        <end position="337"/>
    </location>
</feature>
<gene>
    <name evidence="2" type="ORF">Lery_0558</name>
</gene>
<dbReference type="RefSeq" id="WP_058525737.1">
    <property type="nucleotide sequence ID" value="NZ_CAAAHY010000021.1"/>
</dbReference>
<accession>A0A0W0TU79</accession>
<dbReference type="EMBL" id="LNYA01000006">
    <property type="protein sequence ID" value="KTC99165.1"/>
    <property type="molecule type" value="Genomic_DNA"/>
</dbReference>
<protein>
    <recommendedName>
        <fullName evidence="1">SidE PDE domain-containing protein</fullName>
    </recommendedName>
</protein>
<dbReference type="InterPro" id="IPR021014">
    <property type="entry name" value="SidE_PDE"/>
</dbReference>
<reference evidence="2 3" key="1">
    <citation type="submission" date="2015-11" db="EMBL/GenBank/DDBJ databases">
        <title>Genomic analysis of 38 Legionella species identifies large and diverse effector repertoires.</title>
        <authorList>
            <person name="Burstein D."/>
            <person name="Amaro F."/>
            <person name="Zusman T."/>
            <person name="Lifshitz Z."/>
            <person name="Cohen O."/>
            <person name="Gilbert J.A."/>
            <person name="Pupko T."/>
            <person name="Shuman H.A."/>
            <person name="Segal G."/>
        </authorList>
    </citation>
    <scope>NUCLEOTIDE SEQUENCE [LARGE SCALE GENOMIC DNA]</scope>
    <source>
        <strain evidence="2 3">SE-32A-C8</strain>
    </source>
</reference>
<organism evidence="2 3">
    <name type="scientific">Legionella erythra</name>
    <dbReference type="NCBI Taxonomy" id="448"/>
    <lineage>
        <taxon>Bacteria</taxon>
        <taxon>Pseudomonadati</taxon>
        <taxon>Pseudomonadota</taxon>
        <taxon>Gammaproteobacteria</taxon>
        <taxon>Legionellales</taxon>
        <taxon>Legionellaceae</taxon>
        <taxon>Legionella</taxon>
    </lineage>
</organism>
<evidence type="ECO:0000259" key="1">
    <source>
        <dbReference type="Pfam" id="PF12252"/>
    </source>
</evidence>
<dbReference type="PATRIC" id="fig|448.7.peg.581"/>
<evidence type="ECO:0000313" key="3">
    <source>
        <dbReference type="Proteomes" id="UP000054773"/>
    </source>
</evidence>
<evidence type="ECO:0000313" key="2">
    <source>
        <dbReference type="EMBL" id="KTC99165.1"/>
    </source>
</evidence>
<dbReference type="Proteomes" id="UP000054773">
    <property type="component" value="Unassembled WGS sequence"/>
</dbReference>